<dbReference type="PANTHER" id="PTHR21310">
    <property type="entry name" value="AMINOGLYCOSIDE PHOSPHOTRANSFERASE-RELATED-RELATED"/>
    <property type="match status" value="1"/>
</dbReference>
<evidence type="ECO:0000259" key="1">
    <source>
        <dbReference type="Pfam" id="PF01636"/>
    </source>
</evidence>
<dbReference type="Proteomes" id="UP000277256">
    <property type="component" value="Unassembled WGS sequence"/>
</dbReference>
<dbReference type="InterPro" id="IPR051678">
    <property type="entry name" value="AGP_Transferase"/>
</dbReference>
<dbReference type="RefSeq" id="WP_125248472.1">
    <property type="nucleotide sequence ID" value="NZ_RSEB01000004.1"/>
</dbReference>
<dbReference type="GO" id="GO:0016740">
    <property type="term" value="F:transferase activity"/>
    <property type="evidence" value="ECO:0007669"/>
    <property type="project" value="UniProtKB-KW"/>
</dbReference>
<dbReference type="OrthoDB" id="3806873at2"/>
<feature type="domain" description="Aminoglycoside phosphotransferase" evidence="1">
    <location>
        <begin position="2"/>
        <end position="99"/>
    </location>
</feature>
<gene>
    <name evidence="2" type="ORF">EIW28_14685</name>
</gene>
<proteinExistence type="predicted"/>
<protein>
    <submittedName>
        <fullName evidence="2">Aminoglycoside phosphotransferase family protein</fullName>
    </submittedName>
</protein>
<dbReference type="InterPro" id="IPR002575">
    <property type="entry name" value="Aminoglycoside_PTrfase"/>
</dbReference>
<dbReference type="EMBL" id="RSEB01000004">
    <property type="protein sequence ID" value="RRR98163.1"/>
    <property type="molecule type" value="Genomic_DNA"/>
</dbReference>
<evidence type="ECO:0000313" key="3">
    <source>
        <dbReference type="Proteomes" id="UP000277256"/>
    </source>
</evidence>
<dbReference type="AlphaFoldDB" id="A0A426UV92"/>
<keyword evidence="3" id="KW-1185">Reference proteome</keyword>
<comment type="caution">
    <text evidence="2">The sequence shown here is derived from an EMBL/GenBank/DDBJ whole genome shotgun (WGS) entry which is preliminary data.</text>
</comment>
<dbReference type="SUPFAM" id="SSF56112">
    <property type="entry name" value="Protein kinase-like (PK-like)"/>
    <property type="match status" value="1"/>
</dbReference>
<dbReference type="Pfam" id="PF01636">
    <property type="entry name" value="APH"/>
    <property type="match status" value="2"/>
</dbReference>
<name>A0A426UV92_9ACTN</name>
<feature type="domain" description="Aminoglycoside phosphotransferase" evidence="1">
    <location>
        <begin position="101"/>
        <end position="173"/>
    </location>
</feature>
<organism evidence="2 3">
    <name type="scientific">Glycomyces terrestris</name>
    <dbReference type="NCBI Taxonomy" id="2493553"/>
    <lineage>
        <taxon>Bacteria</taxon>
        <taxon>Bacillati</taxon>
        <taxon>Actinomycetota</taxon>
        <taxon>Actinomycetes</taxon>
        <taxon>Glycomycetales</taxon>
        <taxon>Glycomycetaceae</taxon>
        <taxon>Glycomyces</taxon>
    </lineage>
</organism>
<keyword evidence="2" id="KW-0808">Transferase</keyword>
<dbReference type="InterPro" id="IPR011009">
    <property type="entry name" value="Kinase-like_dom_sf"/>
</dbReference>
<sequence length="223" mass="24370">MRPLPHGYTNATVGDGRIVVKRYEGPDAADRLERERRFLNGLAGAVPVPPVLDGDGESLTIGFVAGVQGQELVEAGHAAAVMRACGAVLRRLHALPAPAGTVLVHGDFGPNNVLVDPATFAVTAVLDWEFARYGDRIADLAWCEWIMRTHHPARAREVEHFHAAYGLPVPPWLERRDAMVERCRELRDFCERWQPGGGAVRQWEQRAAATAAWGEDANGPALS</sequence>
<evidence type="ECO:0000313" key="2">
    <source>
        <dbReference type="EMBL" id="RRR98163.1"/>
    </source>
</evidence>
<accession>A0A426UV92</accession>
<reference evidence="2 3" key="1">
    <citation type="submission" date="2018-12" db="EMBL/GenBank/DDBJ databases">
        <title>Glycomyces sp. YIM 121974 draft genome.</title>
        <authorList>
            <person name="Li Q."/>
        </authorList>
    </citation>
    <scope>NUCLEOTIDE SEQUENCE [LARGE SCALE GENOMIC DNA]</scope>
    <source>
        <strain evidence="2 3">YIM 121974</strain>
    </source>
</reference>
<dbReference type="Gene3D" id="3.90.1200.10">
    <property type="match status" value="1"/>
</dbReference>